<proteinExistence type="predicted"/>
<dbReference type="EMBL" id="CP091244">
    <property type="protein sequence ID" value="UJS26276.1"/>
    <property type="molecule type" value="Genomic_DNA"/>
</dbReference>
<name>A0ABY3T6Q3_9GAMM</name>
<protein>
    <submittedName>
        <fullName evidence="2">Uncharacterized protein</fullName>
    </submittedName>
</protein>
<reference evidence="2" key="1">
    <citation type="journal article" date="2022" name="Microorganisms">
        <title>Two New Species of Filamentous Sulfur Bacteria of the Genus Thiothrix, Thiothrix winogradskyi sp. nov. and 'Candidatus Thiothrix sulfatifontis' sp. nov.</title>
        <authorList>
            <person name="Ravin N.V."/>
            <person name="Rossetti S."/>
            <person name="Beletsky A.V."/>
            <person name="Kadnikov V.V."/>
            <person name="Rudenko T.S."/>
            <person name="Smolyakov D.D."/>
            <person name="Moskvitina M.I."/>
            <person name="Gureeva M.V."/>
            <person name="Mardanov A.V."/>
            <person name="Grabovich M.Y."/>
        </authorList>
    </citation>
    <scope>NUCLEOTIDE SEQUENCE</scope>
    <source>
        <strain evidence="2">CT3</strain>
    </source>
</reference>
<evidence type="ECO:0000256" key="1">
    <source>
        <dbReference type="SAM" id="MobiDB-lite"/>
    </source>
</evidence>
<evidence type="ECO:0000313" key="3">
    <source>
        <dbReference type="Proteomes" id="UP001054801"/>
    </source>
</evidence>
<feature type="region of interest" description="Disordered" evidence="1">
    <location>
        <begin position="91"/>
        <end position="118"/>
    </location>
</feature>
<accession>A0ABY3T6Q3</accession>
<dbReference type="RefSeq" id="WP_236501646.1">
    <property type="nucleotide sequence ID" value="NZ_CP091244.1"/>
</dbReference>
<gene>
    <name evidence="2" type="ORF">L2Y54_09615</name>
</gene>
<dbReference type="Proteomes" id="UP001054801">
    <property type="component" value="Chromosome"/>
</dbReference>
<evidence type="ECO:0000313" key="2">
    <source>
        <dbReference type="EMBL" id="UJS26276.1"/>
    </source>
</evidence>
<organism evidence="2 3">
    <name type="scientific">Thiothrix winogradskyi</name>
    <dbReference type="NCBI Taxonomy" id="96472"/>
    <lineage>
        <taxon>Bacteria</taxon>
        <taxon>Pseudomonadati</taxon>
        <taxon>Pseudomonadota</taxon>
        <taxon>Gammaproteobacteria</taxon>
        <taxon>Thiotrichales</taxon>
        <taxon>Thiotrichaceae</taxon>
        <taxon>Thiothrix</taxon>
    </lineage>
</organism>
<sequence>MALQKIKPLDDFLFGARVYDAVKKTADDEFVIHPADNFIACALAMGAPLGNWSTVKDHFADSGAVMPTGARVIGSNGKVYQVGSGSDGMTDPTLGGAGWTDVSAGNGSSSGGGVNGSTPTAYSGDTAPAAGNVKVGDTFMTGTGIAAPFSKETLYTWNGTAWAFVGGAACAFFDWVAPAYNSGGGHAYNFGSATAVVNNLNVAVSGDTITLPSGGIYEVNSYINNLEVVDGPLGAYEYVGTKLSINLNDTEFAADSSLRVLGAEFPVGSSMSFWMGHTVTAKAPVGPGMTVKVFLETSRGKIPAGSAWRVSVIRVG</sequence>
<keyword evidence="3" id="KW-1185">Reference proteome</keyword>